<dbReference type="GO" id="GO:0050038">
    <property type="term" value="F:L-xylulose reductase (NADPH) activity"/>
    <property type="evidence" value="ECO:0007669"/>
    <property type="project" value="TreeGrafter"/>
</dbReference>
<dbReference type="OrthoDB" id="1393670at2759"/>
<evidence type="ECO:0000313" key="6">
    <source>
        <dbReference type="Proteomes" id="UP001152798"/>
    </source>
</evidence>
<dbReference type="EMBL" id="OV725077">
    <property type="protein sequence ID" value="CAH1389115.1"/>
    <property type="molecule type" value="Genomic_DNA"/>
</dbReference>
<dbReference type="PROSITE" id="PS00061">
    <property type="entry name" value="ADH_SHORT"/>
    <property type="match status" value="1"/>
</dbReference>
<dbReference type="InterPro" id="IPR051737">
    <property type="entry name" value="L-xylulose/Carbonyl_redctase"/>
</dbReference>
<dbReference type="PANTHER" id="PTHR44252">
    <property type="entry name" value="D-ERYTHRULOSE REDUCTASE"/>
    <property type="match status" value="1"/>
</dbReference>
<protein>
    <recommendedName>
        <fullName evidence="7">L-xylulose reductase</fullName>
    </recommendedName>
</protein>
<dbReference type="PRINTS" id="PR00081">
    <property type="entry name" value="GDHRDH"/>
</dbReference>
<gene>
    <name evidence="5" type="ORF">NEZAVI_LOCUS574</name>
</gene>
<comment type="subunit">
    <text evidence="2">Homotetramer.</text>
</comment>
<dbReference type="GO" id="GO:0006006">
    <property type="term" value="P:glucose metabolic process"/>
    <property type="evidence" value="ECO:0007669"/>
    <property type="project" value="TreeGrafter"/>
</dbReference>
<reference evidence="5" key="1">
    <citation type="submission" date="2022-01" db="EMBL/GenBank/DDBJ databases">
        <authorList>
            <person name="King R."/>
        </authorList>
    </citation>
    <scope>NUCLEOTIDE SEQUENCE</scope>
</reference>
<comment type="similarity">
    <text evidence="1">Belongs to the short-chain dehydrogenases/reductases (SDR) family.</text>
</comment>
<dbReference type="InterPro" id="IPR002347">
    <property type="entry name" value="SDR_fam"/>
</dbReference>
<dbReference type="InterPro" id="IPR036291">
    <property type="entry name" value="NAD(P)-bd_dom_sf"/>
</dbReference>
<dbReference type="PRINTS" id="PR00080">
    <property type="entry name" value="SDRFAMILY"/>
</dbReference>
<dbReference type="FunFam" id="3.40.50.720:FF:000214">
    <property type="entry name" value="L-xylulose reductase"/>
    <property type="match status" value="1"/>
</dbReference>
<dbReference type="InterPro" id="IPR020904">
    <property type="entry name" value="Sc_DH/Rdtase_CS"/>
</dbReference>
<dbReference type="GO" id="GO:0005997">
    <property type="term" value="P:xylulose metabolic process"/>
    <property type="evidence" value="ECO:0007669"/>
    <property type="project" value="TreeGrafter"/>
</dbReference>
<accession>A0A9P0H0Y2</accession>
<keyword evidence="4" id="KW-0560">Oxidoreductase</keyword>
<sequence length="244" mass="26451">MEISFHNKRILVTGAGQGIGRCLAKKLAECHAEVVAISRTAKYLDTLKEEVPQITTIAVDVTDTENATKLIKEHGPYHGLVNNAAIAELQPFFEVTPDSFDRLFNVNVKAPILISQVVAKTMIDNNIEGSIVNLSSQASLIALRDHTVYCGTKGALDIISKVMALELGNHQIRVNCVNPTVVLTDMGKLGWSDPKKAEPMLNRIPLHRFAEVDDVVNAIIFLLSDSSKMINGVVLPIDGGATAN</sequence>
<keyword evidence="6" id="KW-1185">Reference proteome</keyword>
<keyword evidence="3" id="KW-0521">NADP</keyword>
<dbReference type="SUPFAM" id="SSF51735">
    <property type="entry name" value="NAD(P)-binding Rossmann-fold domains"/>
    <property type="match status" value="1"/>
</dbReference>
<dbReference type="Pfam" id="PF13561">
    <property type="entry name" value="adh_short_C2"/>
    <property type="match status" value="1"/>
</dbReference>
<dbReference type="PANTHER" id="PTHR44252:SF3">
    <property type="entry name" value="D-ERYTHRULOSE REDUCTASE-RELATED"/>
    <property type="match status" value="1"/>
</dbReference>
<evidence type="ECO:0000256" key="4">
    <source>
        <dbReference type="ARBA" id="ARBA00023002"/>
    </source>
</evidence>
<evidence type="ECO:0000256" key="1">
    <source>
        <dbReference type="ARBA" id="ARBA00006484"/>
    </source>
</evidence>
<evidence type="ECO:0000256" key="2">
    <source>
        <dbReference type="ARBA" id="ARBA00011881"/>
    </source>
</evidence>
<evidence type="ECO:0008006" key="7">
    <source>
        <dbReference type="Google" id="ProtNLM"/>
    </source>
</evidence>
<dbReference type="Proteomes" id="UP001152798">
    <property type="component" value="Chromosome 1"/>
</dbReference>
<proteinExistence type="inferred from homology"/>
<dbReference type="Gene3D" id="3.40.50.720">
    <property type="entry name" value="NAD(P)-binding Rossmann-like Domain"/>
    <property type="match status" value="1"/>
</dbReference>
<name>A0A9P0H0Y2_NEZVI</name>
<dbReference type="GO" id="GO:0004090">
    <property type="term" value="F:carbonyl reductase (NADPH) activity"/>
    <property type="evidence" value="ECO:0007669"/>
    <property type="project" value="TreeGrafter"/>
</dbReference>
<organism evidence="5 6">
    <name type="scientific">Nezara viridula</name>
    <name type="common">Southern green stink bug</name>
    <name type="synonym">Cimex viridulus</name>
    <dbReference type="NCBI Taxonomy" id="85310"/>
    <lineage>
        <taxon>Eukaryota</taxon>
        <taxon>Metazoa</taxon>
        <taxon>Ecdysozoa</taxon>
        <taxon>Arthropoda</taxon>
        <taxon>Hexapoda</taxon>
        <taxon>Insecta</taxon>
        <taxon>Pterygota</taxon>
        <taxon>Neoptera</taxon>
        <taxon>Paraneoptera</taxon>
        <taxon>Hemiptera</taxon>
        <taxon>Heteroptera</taxon>
        <taxon>Panheteroptera</taxon>
        <taxon>Pentatomomorpha</taxon>
        <taxon>Pentatomoidea</taxon>
        <taxon>Pentatomidae</taxon>
        <taxon>Pentatominae</taxon>
        <taxon>Nezara</taxon>
    </lineage>
</organism>
<dbReference type="AlphaFoldDB" id="A0A9P0H0Y2"/>
<evidence type="ECO:0000256" key="3">
    <source>
        <dbReference type="ARBA" id="ARBA00022857"/>
    </source>
</evidence>
<evidence type="ECO:0000313" key="5">
    <source>
        <dbReference type="EMBL" id="CAH1389115.1"/>
    </source>
</evidence>